<dbReference type="InterPro" id="IPR023210">
    <property type="entry name" value="NADP_OxRdtase_dom"/>
</dbReference>
<dbReference type="InterPro" id="IPR018170">
    <property type="entry name" value="Aldo/ket_reductase_CS"/>
</dbReference>
<keyword evidence="8" id="KW-1185">Reference proteome</keyword>
<dbReference type="EMBL" id="ML994674">
    <property type="protein sequence ID" value="KAF2178483.1"/>
    <property type="molecule type" value="Genomic_DNA"/>
</dbReference>
<dbReference type="PROSITE" id="PS00798">
    <property type="entry name" value="ALDOKETO_REDUCTASE_1"/>
    <property type="match status" value="1"/>
</dbReference>
<dbReference type="PANTHER" id="PTHR43827">
    <property type="entry name" value="2,5-DIKETO-D-GLUCONIC ACID REDUCTASE"/>
    <property type="match status" value="1"/>
</dbReference>
<dbReference type="Pfam" id="PF00248">
    <property type="entry name" value="Aldo_ket_red"/>
    <property type="match status" value="1"/>
</dbReference>
<evidence type="ECO:0000313" key="7">
    <source>
        <dbReference type="EMBL" id="KAF2178483.1"/>
    </source>
</evidence>
<dbReference type="PANTHER" id="PTHR43827:SF13">
    <property type="entry name" value="ALDO_KETO REDUCTASE FAMILY PROTEIN"/>
    <property type="match status" value="1"/>
</dbReference>
<proteinExistence type="inferred from homology"/>
<dbReference type="AlphaFoldDB" id="A0A6A6DHS5"/>
<feature type="binding site" evidence="4">
    <location>
        <position position="117"/>
    </location>
    <ligand>
        <name>substrate</name>
    </ligand>
</feature>
<evidence type="ECO:0000259" key="6">
    <source>
        <dbReference type="Pfam" id="PF00248"/>
    </source>
</evidence>
<evidence type="ECO:0000256" key="4">
    <source>
        <dbReference type="PIRSR" id="PIRSR000097-2"/>
    </source>
</evidence>
<dbReference type="InterPro" id="IPR020471">
    <property type="entry name" value="AKR"/>
</dbReference>
<dbReference type="FunFam" id="3.20.20.100:FF:000015">
    <property type="entry name" value="Oxidoreductase, aldo/keto reductase family"/>
    <property type="match status" value="1"/>
</dbReference>
<feature type="domain" description="NADP-dependent oxidoreductase" evidence="6">
    <location>
        <begin position="41"/>
        <end position="270"/>
    </location>
</feature>
<protein>
    <submittedName>
        <fullName evidence="7">Aldo/keto reductase</fullName>
    </submittedName>
</protein>
<evidence type="ECO:0000256" key="1">
    <source>
        <dbReference type="ARBA" id="ARBA00007905"/>
    </source>
</evidence>
<sequence length="283" mass="31750">MATPKLSVASTFPLPNSPHRIPRLGFGVYQYPPPTCVSSCLKAFRAGYRHIDTAQYYANEPSVGRAIHESRIPRSELFIASKILYPGKDIEATYNMIKESVVKLDGESGYVDLFLIHSANGGKESRRLMWLALEKAREEGRVRDIGVSNYGIKHIEEMKGYASVWPPAVNQIELHPWCQQREIVAYCIQNSIVIEAYYPLVRNQKAHDKTLLGMAEKHRKTPNQILIRYCLQKGWVPLPNSDTPARIASNADVYGFDLGVDDMGKLDALDRGRAGALVQAVHN</sequence>
<evidence type="ECO:0000256" key="2">
    <source>
        <dbReference type="ARBA" id="ARBA00023002"/>
    </source>
</evidence>
<dbReference type="GO" id="GO:0016491">
    <property type="term" value="F:oxidoreductase activity"/>
    <property type="evidence" value="ECO:0007669"/>
    <property type="project" value="UniProtKB-KW"/>
</dbReference>
<dbReference type="CDD" id="cd19071">
    <property type="entry name" value="AKR_AKR1-5-like"/>
    <property type="match status" value="1"/>
</dbReference>
<feature type="active site" description="Proton donor" evidence="3">
    <location>
        <position position="57"/>
    </location>
</feature>
<comment type="similarity">
    <text evidence="1">Belongs to the aldo/keto reductase family.</text>
</comment>
<feature type="site" description="Lowers pKa of active site Tyr" evidence="5">
    <location>
        <position position="82"/>
    </location>
</feature>
<dbReference type="Proteomes" id="UP000800200">
    <property type="component" value="Unassembled WGS sequence"/>
</dbReference>
<dbReference type="PRINTS" id="PR00069">
    <property type="entry name" value="ALDKETRDTASE"/>
</dbReference>
<reference evidence="7" key="1">
    <citation type="journal article" date="2020" name="Stud. Mycol.">
        <title>101 Dothideomycetes genomes: a test case for predicting lifestyles and emergence of pathogens.</title>
        <authorList>
            <person name="Haridas S."/>
            <person name="Albert R."/>
            <person name="Binder M."/>
            <person name="Bloem J."/>
            <person name="Labutti K."/>
            <person name="Salamov A."/>
            <person name="Andreopoulos B."/>
            <person name="Baker S."/>
            <person name="Barry K."/>
            <person name="Bills G."/>
            <person name="Bluhm B."/>
            <person name="Cannon C."/>
            <person name="Castanera R."/>
            <person name="Culley D."/>
            <person name="Daum C."/>
            <person name="Ezra D."/>
            <person name="Gonzalez J."/>
            <person name="Henrissat B."/>
            <person name="Kuo A."/>
            <person name="Liang C."/>
            <person name="Lipzen A."/>
            <person name="Lutzoni F."/>
            <person name="Magnuson J."/>
            <person name="Mondo S."/>
            <person name="Nolan M."/>
            <person name="Ohm R."/>
            <person name="Pangilinan J."/>
            <person name="Park H.-J."/>
            <person name="Ramirez L."/>
            <person name="Alfaro M."/>
            <person name="Sun H."/>
            <person name="Tritt A."/>
            <person name="Yoshinaga Y."/>
            <person name="Zwiers L.-H."/>
            <person name="Turgeon B."/>
            <person name="Goodwin S."/>
            <person name="Spatafora J."/>
            <person name="Crous P."/>
            <person name="Grigoriev I."/>
        </authorList>
    </citation>
    <scope>NUCLEOTIDE SEQUENCE</scope>
    <source>
        <strain evidence="7">CBS 207.26</strain>
    </source>
</reference>
<keyword evidence="2" id="KW-0560">Oxidoreductase</keyword>
<dbReference type="SUPFAM" id="SSF51430">
    <property type="entry name" value="NAD(P)-linked oxidoreductase"/>
    <property type="match status" value="1"/>
</dbReference>
<evidence type="ECO:0000256" key="5">
    <source>
        <dbReference type="PIRSR" id="PIRSR000097-3"/>
    </source>
</evidence>
<dbReference type="PIRSF" id="PIRSF000097">
    <property type="entry name" value="AKR"/>
    <property type="match status" value="1"/>
</dbReference>
<dbReference type="Gene3D" id="3.20.20.100">
    <property type="entry name" value="NADP-dependent oxidoreductase domain"/>
    <property type="match status" value="1"/>
</dbReference>
<evidence type="ECO:0000313" key="8">
    <source>
        <dbReference type="Proteomes" id="UP000800200"/>
    </source>
</evidence>
<gene>
    <name evidence="7" type="ORF">K469DRAFT_695292</name>
</gene>
<name>A0A6A6DHS5_9PEZI</name>
<organism evidence="7 8">
    <name type="scientific">Zopfia rhizophila CBS 207.26</name>
    <dbReference type="NCBI Taxonomy" id="1314779"/>
    <lineage>
        <taxon>Eukaryota</taxon>
        <taxon>Fungi</taxon>
        <taxon>Dikarya</taxon>
        <taxon>Ascomycota</taxon>
        <taxon>Pezizomycotina</taxon>
        <taxon>Dothideomycetes</taxon>
        <taxon>Dothideomycetes incertae sedis</taxon>
        <taxon>Zopfiaceae</taxon>
        <taxon>Zopfia</taxon>
    </lineage>
</organism>
<dbReference type="InterPro" id="IPR036812">
    <property type="entry name" value="NAD(P)_OxRdtase_dom_sf"/>
</dbReference>
<dbReference type="PROSITE" id="PS00062">
    <property type="entry name" value="ALDOKETO_REDUCTASE_2"/>
    <property type="match status" value="1"/>
</dbReference>
<dbReference type="OrthoDB" id="416253at2759"/>
<evidence type="ECO:0000256" key="3">
    <source>
        <dbReference type="PIRSR" id="PIRSR000097-1"/>
    </source>
</evidence>
<accession>A0A6A6DHS5</accession>